<sequence>MSSPISRQRPNSRYGSARRNGPRNVTAKMLAVGAVLLVLVAIFFAVRYIQQREDNPVDVSLVTQERLDDDLMRVWVDISRPDTSQDSYCIVTALNYAMAEVGRREVPVPAGGDNEQRIAVDVPTRDYPVAGGVYGCSTSIPAHLDVHNPVYTF</sequence>
<proteinExistence type="predicted"/>
<dbReference type="KEGG" id="cyz:C3B44_07575"/>
<dbReference type="InterPro" id="IPR025443">
    <property type="entry name" value="DUF4307"/>
</dbReference>
<dbReference type="Proteomes" id="UP000244989">
    <property type="component" value="Unassembled WGS sequence"/>
</dbReference>
<evidence type="ECO:0000256" key="1">
    <source>
        <dbReference type="SAM" id="MobiDB-lite"/>
    </source>
</evidence>
<accession>A0A2U1T6N9</accession>
<dbReference type="RefSeq" id="WP_108431847.1">
    <property type="nucleotide sequence ID" value="NZ_CP026947.1"/>
</dbReference>
<protein>
    <submittedName>
        <fullName evidence="3">DUF4307 domain-containing protein</fullName>
    </submittedName>
</protein>
<keyword evidence="2" id="KW-0472">Membrane</keyword>
<feature type="transmembrane region" description="Helical" evidence="2">
    <location>
        <begin position="29"/>
        <end position="49"/>
    </location>
</feature>
<dbReference type="AlphaFoldDB" id="A0A2U1T6N9"/>
<organism evidence="3 4">
    <name type="scientific">Corynebacterium yudongzhengii</name>
    <dbReference type="NCBI Taxonomy" id="2080740"/>
    <lineage>
        <taxon>Bacteria</taxon>
        <taxon>Bacillati</taxon>
        <taxon>Actinomycetota</taxon>
        <taxon>Actinomycetes</taxon>
        <taxon>Mycobacteriales</taxon>
        <taxon>Corynebacteriaceae</taxon>
        <taxon>Corynebacterium</taxon>
    </lineage>
</organism>
<comment type="caution">
    <text evidence="3">The sequence shown here is derived from an EMBL/GenBank/DDBJ whole genome shotgun (WGS) entry which is preliminary data.</text>
</comment>
<evidence type="ECO:0000256" key="2">
    <source>
        <dbReference type="SAM" id="Phobius"/>
    </source>
</evidence>
<feature type="region of interest" description="Disordered" evidence="1">
    <location>
        <begin position="1"/>
        <end position="20"/>
    </location>
</feature>
<dbReference type="EMBL" id="QEEZ01000009">
    <property type="protein sequence ID" value="PWC01681.1"/>
    <property type="molecule type" value="Genomic_DNA"/>
</dbReference>
<dbReference type="OrthoDB" id="4425882at2"/>
<dbReference type="Pfam" id="PF14155">
    <property type="entry name" value="DUF4307"/>
    <property type="match status" value="1"/>
</dbReference>
<evidence type="ECO:0000313" key="3">
    <source>
        <dbReference type="EMBL" id="PWC01681.1"/>
    </source>
</evidence>
<keyword evidence="4" id="KW-1185">Reference proteome</keyword>
<keyword evidence="2" id="KW-1133">Transmembrane helix</keyword>
<feature type="compositionally biased region" description="Polar residues" evidence="1">
    <location>
        <begin position="1"/>
        <end position="14"/>
    </location>
</feature>
<gene>
    <name evidence="3" type="ORF">DF222_06095</name>
</gene>
<evidence type="ECO:0000313" key="4">
    <source>
        <dbReference type="Proteomes" id="UP000244989"/>
    </source>
</evidence>
<name>A0A2U1T6N9_9CORY</name>
<reference evidence="4" key="1">
    <citation type="submission" date="2018-04" db="EMBL/GenBank/DDBJ databases">
        <authorList>
            <person name="Liu S."/>
            <person name="Wang Z."/>
            <person name="Li J."/>
        </authorList>
    </citation>
    <scope>NUCLEOTIDE SEQUENCE [LARGE SCALE GENOMIC DNA]</scope>
    <source>
        <strain evidence="4">2189</strain>
    </source>
</reference>
<keyword evidence="2" id="KW-0812">Transmembrane</keyword>